<name>A0A9J5XUP2_SOLCO</name>
<evidence type="ECO:0000313" key="2">
    <source>
        <dbReference type="EMBL" id="KAG5590654.1"/>
    </source>
</evidence>
<feature type="compositionally biased region" description="Polar residues" evidence="1">
    <location>
        <begin position="13"/>
        <end position="28"/>
    </location>
</feature>
<feature type="region of interest" description="Disordered" evidence="1">
    <location>
        <begin position="1"/>
        <end position="128"/>
    </location>
</feature>
<feature type="compositionally biased region" description="Basic residues" evidence="1">
    <location>
        <begin position="166"/>
        <end position="176"/>
    </location>
</feature>
<comment type="caution">
    <text evidence="2">The sequence shown here is derived from an EMBL/GenBank/DDBJ whole genome shotgun (WGS) entry which is preliminary data.</text>
</comment>
<dbReference type="EMBL" id="JACXVP010000008">
    <property type="protein sequence ID" value="KAG5590654.1"/>
    <property type="molecule type" value="Genomic_DNA"/>
</dbReference>
<gene>
    <name evidence="2" type="ORF">H5410_041168</name>
</gene>
<protein>
    <submittedName>
        <fullName evidence="2">Uncharacterized protein</fullName>
    </submittedName>
</protein>
<keyword evidence="3" id="KW-1185">Reference proteome</keyword>
<sequence length="186" mass="20034">MKGTHGVFRVEEGSSSIYSRSGENQGWNSRRYEEDSQSPDVGEVGTIVPPEVTSGTKAQAQAKVCTKGMDKKGDVNAVKTTNVCSEGGKKNRKGKKHQKDNEEMLLDPTPSEALTSHPPLTTEESDDELGEAAIDITAGEEWVARVEMANQPTIGAAPQGGAVVRGRGRGRRRRTTRGREQSPDQG</sequence>
<dbReference type="AlphaFoldDB" id="A0A9J5XUP2"/>
<dbReference type="OrthoDB" id="1324830at2759"/>
<feature type="compositionally biased region" description="Basic and acidic residues" evidence="1">
    <location>
        <begin position="177"/>
        <end position="186"/>
    </location>
</feature>
<evidence type="ECO:0000313" key="3">
    <source>
        <dbReference type="Proteomes" id="UP000824120"/>
    </source>
</evidence>
<accession>A0A9J5XUP2</accession>
<evidence type="ECO:0000256" key="1">
    <source>
        <dbReference type="SAM" id="MobiDB-lite"/>
    </source>
</evidence>
<proteinExistence type="predicted"/>
<feature type="region of interest" description="Disordered" evidence="1">
    <location>
        <begin position="147"/>
        <end position="186"/>
    </location>
</feature>
<reference evidence="2 3" key="1">
    <citation type="submission" date="2020-09" db="EMBL/GenBank/DDBJ databases">
        <title>De no assembly of potato wild relative species, Solanum commersonii.</title>
        <authorList>
            <person name="Cho K."/>
        </authorList>
    </citation>
    <scope>NUCLEOTIDE SEQUENCE [LARGE SCALE GENOMIC DNA]</scope>
    <source>
        <strain evidence="2">LZ3.2</strain>
        <tissue evidence="2">Leaf</tissue>
    </source>
</reference>
<organism evidence="2 3">
    <name type="scientific">Solanum commersonii</name>
    <name type="common">Commerson's wild potato</name>
    <name type="synonym">Commerson's nightshade</name>
    <dbReference type="NCBI Taxonomy" id="4109"/>
    <lineage>
        <taxon>Eukaryota</taxon>
        <taxon>Viridiplantae</taxon>
        <taxon>Streptophyta</taxon>
        <taxon>Embryophyta</taxon>
        <taxon>Tracheophyta</taxon>
        <taxon>Spermatophyta</taxon>
        <taxon>Magnoliopsida</taxon>
        <taxon>eudicotyledons</taxon>
        <taxon>Gunneridae</taxon>
        <taxon>Pentapetalae</taxon>
        <taxon>asterids</taxon>
        <taxon>lamiids</taxon>
        <taxon>Solanales</taxon>
        <taxon>Solanaceae</taxon>
        <taxon>Solanoideae</taxon>
        <taxon>Solaneae</taxon>
        <taxon>Solanum</taxon>
    </lineage>
</organism>
<dbReference type="Proteomes" id="UP000824120">
    <property type="component" value="Chromosome 8"/>
</dbReference>